<feature type="transmembrane region" description="Helical" evidence="7">
    <location>
        <begin position="627"/>
        <end position="645"/>
    </location>
</feature>
<reference evidence="10 11" key="1">
    <citation type="submission" date="2025-08" db="UniProtKB">
        <authorList>
            <consortium name="RefSeq"/>
        </authorList>
    </citation>
    <scope>IDENTIFICATION</scope>
</reference>
<feature type="transmembrane region" description="Helical" evidence="7">
    <location>
        <begin position="145"/>
        <end position="163"/>
    </location>
</feature>
<evidence type="ECO:0000259" key="8">
    <source>
        <dbReference type="Pfam" id="PF12129"/>
    </source>
</evidence>
<evidence type="ECO:0000313" key="10">
    <source>
        <dbReference type="RefSeq" id="XP_029634264.1"/>
    </source>
</evidence>
<evidence type="ECO:0000313" key="12">
    <source>
        <dbReference type="RefSeq" id="XP_036357267.1"/>
    </source>
</evidence>
<dbReference type="Proteomes" id="UP000515154">
    <property type="component" value="Linkage group LG3"/>
</dbReference>
<keyword evidence="5" id="KW-0325">Glycoprotein</keyword>
<evidence type="ECO:0000256" key="4">
    <source>
        <dbReference type="ARBA" id="ARBA00023136"/>
    </source>
</evidence>
<feature type="region of interest" description="Disordered" evidence="6">
    <location>
        <begin position="464"/>
        <end position="505"/>
    </location>
</feature>
<dbReference type="PANTHER" id="PTHR12680">
    <property type="entry name" value="PUTATIVE HOMEODOMAIN TRANSCRIPTION FACTOR PHTF"/>
    <property type="match status" value="1"/>
</dbReference>
<feature type="compositionally biased region" description="Low complexity" evidence="6">
    <location>
        <begin position="219"/>
        <end position="234"/>
    </location>
</feature>
<dbReference type="GO" id="GO:0016020">
    <property type="term" value="C:membrane"/>
    <property type="evidence" value="ECO:0007669"/>
    <property type="project" value="UniProtKB-SubCell"/>
</dbReference>
<feature type="transmembrane region" description="Helical" evidence="7">
    <location>
        <begin position="105"/>
        <end position="125"/>
    </location>
</feature>
<keyword evidence="9" id="KW-1185">Reference proteome</keyword>
<dbReference type="RefSeq" id="XP_036357269.1">
    <property type="nucleotide sequence ID" value="XM_036501376.1"/>
</dbReference>
<evidence type="ECO:0000256" key="2">
    <source>
        <dbReference type="ARBA" id="ARBA00022692"/>
    </source>
</evidence>
<feature type="region of interest" description="Disordered" evidence="6">
    <location>
        <begin position="383"/>
        <end position="402"/>
    </location>
</feature>
<keyword evidence="3 7" id="KW-1133">Transmembrane helix</keyword>
<evidence type="ECO:0000313" key="13">
    <source>
        <dbReference type="RefSeq" id="XP_036357269.1"/>
    </source>
</evidence>
<evidence type="ECO:0000313" key="9">
    <source>
        <dbReference type="Proteomes" id="UP000515154"/>
    </source>
</evidence>
<dbReference type="PANTHER" id="PTHR12680:SF6">
    <property type="entry name" value="PROTEIN PHTF"/>
    <property type="match status" value="1"/>
</dbReference>
<dbReference type="KEGG" id="osn:115209839"/>
<dbReference type="InterPro" id="IPR039775">
    <property type="entry name" value="PHTF1/2"/>
</dbReference>
<keyword evidence="10 11" id="KW-0238">DNA-binding</keyword>
<feature type="compositionally biased region" description="Low complexity" evidence="6">
    <location>
        <begin position="489"/>
        <end position="500"/>
    </location>
</feature>
<gene>
    <name evidence="10 11 12 13" type="primary">LOC115209839</name>
</gene>
<keyword evidence="4 7" id="KW-0472">Membrane</keyword>
<dbReference type="Pfam" id="PF12129">
    <property type="entry name" value="PHTF1-2_N"/>
    <property type="match status" value="1"/>
</dbReference>
<feature type="compositionally biased region" description="Basic residues" evidence="6">
    <location>
        <begin position="466"/>
        <end position="478"/>
    </location>
</feature>
<name>A0A6P7S7W1_9MOLL</name>
<dbReference type="RefSeq" id="XP_036357267.1">
    <property type="nucleotide sequence ID" value="XM_036501374.1"/>
</dbReference>
<accession>A0A6P7S7W1</accession>
<evidence type="ECO:0000256" key="5">
    <source>
        <dbReference type="ARBA" id="ARBA00023180"/>
    </source>
</evidence>
<evidence type="ECO:0000256" key="6">
    <source>
        <dbReference type="SAM" id="MobiDB-lite"/>
    </source>
</evidence>
<evidence type="ECO:0000256" key="3">
    <source>
        <dbReference type="ARBA" id="ARBA00022989"/>
    </source>
</evidence>
<evidence type="ECO:0000256" key="1">
    <source>
        <dbReference type="ARBA" id="ARBA00004141"/>
    </source>
</evidence>
<feature type="domain" description="PHTF1/2 N-terminal" evidence="8">
    <location>
        <begin position="10"/>
        <end position="161"/>
    </location>
</feature>
<dbReference type="RefSeq" id="XP_029634264.1">
    <property type="nucleotide sequence ID" value="XM_029778404.2"/>
</dbReference>
<dbReference type="GO" id="GO:0003677">
    <property type="term" value="F:DNA binding"/>
    <property type="evidence" value="ECO:0007669"/>
    <property type="project" value="UniProtKB-KW"/>
</dbReference>
<protein>
    <submittedName>
        <fullName evidence="10 11">Homeodomain transcription factor 2 isoform X1</fullName>
    </submittedName>
</protein>
<organism evidence="9 11">
    <name type="scientific">Octopus sinensis</name>
    <name type="common">East Asian common octopus</name>
    <dbReference type="NCBI Taxonomy" id="2607531"/>
    <lineage>
        <taxon>Eukaryota</taxon>
        <taxon>Metazoa</taxon>
        <taxon>Spiralia</taxon>
        <taxon>Lophotrochozoa</taxon>
        <taxon>Mollusca</taxon>
        <taxon>Cephalopoda</taxon>
        <taxon>Coleoidea</taxon>
        <taxon>Octopodiformes</taxon>
        <taxon>Octopoda</taxon>
        <taxon>Incirrata</taxon>
        <taxon>Octopodidae</taxon>
        <taxon>Octopus</taxon>
    </lineage>
</organism>
<dbReference type="AlphaFoldDB" id="A0A6P7S7W1"/>
<feature type="transmembrane region" description="Helical" evidence="7">
    <location>
        <begin position="676"/>
        <end position="698"/>
    </location>
</feature>
<keyword evidence="2 7" id="KW-0812">Transmembrane</keyword>
<feature type="transmembrane region" description="Helical" evidence="7">
    <location>
        <begin position="797"/>
        <end position="816"/>
    </location>
</feature>
<dbReference type="InterPro" id="IPR021980">
    <property type="entry name" value="PHTF1/2_N"/>
</dbReference>
<feature type="transmembrane region" description="Helical" evidence="7">
    <location>
        <begin position="761"/>
        <end position="782"/>
    </location>
</feature>
<evidence type="ECO:0000256" key="7">
    <source>
        <dbReference type="SAM" id="Phobius"/>
    </source>
</evidence>
<proteinExistence type="predicted"/>
<dbReference type="GO" id="GO:0005783">
    <property type="term" value="C:endoplasmic reticulum"/>
    <property type="evidence" value="ECO:0007669"/>
    <property type="project" value="InterPro"/>
</dbReference>
<evidence type="ECO:0000313" key="11">
    <source>
        <dbReference type="RefSeq" id="XP_029634265.1"/>
    </source>
</evidence>
<sequence length="914" mass="104197">MVPKLGAMLKIHDIIACYQKRIGSYDKQLWEQSVEKKLYKSINNVPRRIGRMKTEFIDVDLVRGSTFTKAKPQVPWTRITQRAVLRVMFFPLYYKWWIQQTSRSFWLAMLVLYTFQLVAIVLYISNVGEYLKTESVTISEVSFPALLMLILGLMHSQTVLAHFSHKPTSRDGLLLQRENSKSCRKRSSKIVPERKPSFETAHKLSYSKKCDGRKRREYNLNSRKNSNSRWNSHSQPDADSNSASDEDKECMNLRLSQCSSSSSSCKSEPVTHSDCLLPNILTNDPYAKKNSNNKVLTQRNVEAVNRTYVVLGNCIYSRKLEDVNIQQTKVESLPSIDTDVTCKNNSRMNNTPKVVFQLNKNRQLHRSRSLDDLHSSSDIMDLMKSEPSHNKKSNQPADHELMPRKCSHLTCDTRTGLTDTTKQDIPFKDNVQWSLYHSEEDCTLSSKIAGDNIQALKGCLENGGLRQRHGKSKRKSHTRNVSPLSYATPLLKSSLPPSSSDGETVETLGYRKPMLSSEEWDDRMHSDIVTSSFETSSCTSEAELSKTHGQSDEFQIPDWNVNNLNVINLLQSPGNLAAGHGSHIPPPDKVSCVIWEGDECQKVDLTALHISWVIIEKVEKIPDASDSIFIGLFFSLIMGLVPPMFRTYNSKEFFNVLSSDGFVSAVLSMVGNGWKINLILINAVIQRLCLSALFFFLLSVADRTFKQRLLYAKYFSYLTSSRGARKFDLPHFRLNKVCNIKTWLSLRSYLKKRGPQRSVDVIVSASFLLAIISVTLMCLQLLKDTETFMDYLYNWELLAWSLALGVYILRFMTLGLKINQKYRNLSVLITEQINLYLQMEQKPHKKEKLMLANSVLKLAEDLLKELESPFKISGLSANPFLYNLTKVVVLSAFSGVLSELLGFKLKLYKIKFKT</sequence>
<dbReference type="RefSeq" id="XP_029634265.1">
    <property type="nucleotide sequence ID" value="XM_029778405.2"/>
</dbReference>
<comment type="subcellular location">
    <subcellularLocation>
        <location evidence="1">Membrane</location>
        <topology evidence="1">Multi-pass membrane protein</topology>
    </subcellularLocation>
</comment>
<feature type="region of interest" description="Disordered" evidence="6">
    <location>
        <begin position="215"/>
        <end position="246"/>
    </location>
</feature>
<keyword evidence="10 11" id="KW-0371">Homeobox</keyword>